<dbReference type="AlphaFoldDB" id="A0A2K3DXB5"/>
<dbReference type="GO" id="GO:0019433">
    <property type="term" value="P:triglyceride catabolic process"/>
    <property type="evidence" value="ECO:0000318"/>
    <property type="project" value="GO_Central"/>
</dbReference>
<dbReference type="GO" id="GO:0005737">
    <property type="term" value="C:cytoplasm"/>
    <property type="evidence" value="ECO:0000318"/>
    <property type="project" value="GO_Central"/>
</dbReference>
<dbReference type="InterPro" id="IPR016035">
    <property type="entry name" value="Acyl_Trfase/lysoPLipase"/>
</dbReference>
<dbReference type="PANTHER" id="PTHR12406:SF7">
    <property type="entry name" value="PATATIN-LIKE PHOSPHOLIPASE DOMAIN-CONTAINING PROTEIN 4"/>
    <property type="match status" value="1"/>
</dbReference>
<reference evidence="2 3" key="1">
    <citation type="journal article" date="2007" name="Science">
        <title>The Chlamydomonas genome reveals the evolution of key animal and plant functions.</title>
        <authorList>
            <person name="Merchant S.S."/>
            <person name="Prochnik S.E."/>
            <person name="Vallon O."/>
            <person name="Harris E.H."/>
            <person name="Karpowicz S.J."/>
            <person name="Witman G.B."/>
            <person name="Terry A."/>
            <person name="Salamov A."/>
            <person name="Fritz-Laylin L.K."/>
            <person name="Marechal-Drouard L."/>
            <person name="Marshall W.F."/>
            <person name="Qu L.H."/>
            <person name="Nelson D.R."/>
            <person name="Sanderfoot A.A."/>
            <person name="Spalding M.H."/>
            <person name="Kapitonov V.V."/>
            <person name="Ren Q."/>
            <person name="Ferris P."/>
            <person name="Lindquist E."/>
            <person name="Shapiro H."/>
            <person name="Lucas S.M."/>
            <person name="Grimwood J."/>
            <person name="Schmutz J."/>
            <person name="Cardol P."/>
            <person name="Cerutti H."/>
            <person name="Chanfreau G."/>
            <person name="Chen C.L."/>
            <person name="Cognat V."/>
            <person name="Croft M.T."/>
            <person name="Dent R."/>
            <person name="Dutcher S."/>
            <person name="Fernandez E."/>
            <person name="Fukuzawa H."/>
            <person name="Gonzalez-Ballester D."/>
            <person name="Gonzalez-Halphen D."/>
            <person name="Hallmann A."/>
            <person name="Hanikenne M."/>
            <person name="Hippler M."/>
            <person name="Inwood W."/>
            <person name="Jabbari K."/>
            <person name="Kalanon M."/>
            <person name="Kuras R."/>
            <person name="Lefebvre P.A."/>
            <person name="Lemaire S.D."/>
            <person name="Lobanov A.V."/>
            <person name="Lohr M."/>
            <person name="Manuell A."/>
            <person name="Meier I."/>
            <person name="Mets L."/>
            <person name="Mittag M."/>
            <person name="Mittelmeier T."/>
            <person name="Moroney J.V."/>
            <person name="Moseley J."/>
            <person name="Napoli C."/>
            <person name="Nedelcu A.M."/>
            <person name="Niyogi K."/>
            <person name="Novoselov S.V."/>
            <person name="Paulsen I.T."/>
            <person name="Pazour G."/>
            <person name="Purton S."/>
            <person name="Ral J.P."/>
            <person name="Riano-Pachon D.M."/>
            <person name="Riekhof W."/>
            <person name="Rymarquis L."/>
            <person name="Schroda M."/>
            <person name="Stern D."/>
            <person name="Umen J."/>
            <person name="Willows R."/>
            <person name="Wilson N."/>
            <person name="Zimmer S.L."/>
            <person name="Allmer J."/>
            <person name="Balk J."/>
            <person name="Bisova K."/>
            <person name="Chen C.J."/>
            <person name="Elias M."/>
            <person name="Gendler K."/>
            <person name="Hauser C."/>
            <person name="Lamb M.R."/>
            <person name="Ledford H."/>
            <person name="Long J.C."/>
            <person name="Minagawa J."/>
            <person name="Page M.D."/>
            <person name="Pan J."/>
            <person name="Pootakham W."/>
            <person name="Roje S."/>
            <person name="Rose A."/>
            <person name="Stahlberg E."/>
            <person name="Terauchi A.M."/>
            <person name="Yang P."/>
            <person name="Ball S."/>
            <person name="Bowler C."/>
            <person name="Dieckmann C.L."/>
            <person name="Gladyshev V.N."/>
            <person name="Green P."/>
            <person name="Jorgensen R."/>
            <person name="Mayfield S."/>
            <person name="Mueller-Roeber B."/>
            <person name="Rajamani S."/>
            <person name="Sayre R.T."/>
            <person name="Brokstein P."/>
            <person name="Dubchak I."/>
            <person name="Goodstein D."/>
            <person name="Hornick L."/>
            <person name="Huang Y.W."/>
            <person name="Jhaveri J."/>
            <person name="Luo Y."/>
            <person name="Martinez D."/>
            <person name="Ngau W.C."/>
            <person name="Otillar B."/>
            <person name="Poliakov A."/>
            <person name="Porter A."/>
            <person name="Szajkowski L."/>
            <person name="Werner G."/>
            <person name="Zhou K."/>
            <person name="Grigoriev I.V."/>
            <person name="Rokhsar D.S."/>
            <person name="Grossman A.R."/>
        </authorList>
    </citation>
    <scope>NUCLEOTIDE SEQUENCE [LARGE SCALE GENOMIC DNA]</scope>
    <source>
        <strain evidence="3">CC-503</strain>
    </source>
</reference>
<evidence type="ECO:0000256" key="1">
    <source>
        <dbReference type="SAM" id="MobiDB-lite"/>
    </source>
</evidence>
<proteinExistence type="predicted"/>
<sequence>MACAGEGKFTGKDPAALPTLVVRFSGSGWLLAFHCGVGKFAYDHLRVDHPRLRFGGQSGGSLISSALTAGMDVDCVYEASLMMIEPCKHNPFRMRKCLNEALDRLAPPDEAWIRAKHRLIVGMSRIEHLGGAKIAWKSTNLTEFRGRAHGLRVLEASCHLPVISGLRGVDVDGHRFFDGGVAELVPDITPEQIGLNSDPAKGPVDPVFSIDICSWGNLGEGYHICPGFDVPVGWFFFPHNSGVLNKLFRLGYARAAECFAKVDPAIMADLWRPGMELSLSYLPGICEQVDELVSYLREADPFCCIDAMLSSRKKYSKPQLSRLAQMHIPQLPMAQSSELLPLIAKAELSKIPGPVDGGVKGGAQAVPEAAQPTGQLRVAMPHTPALAKEQEEQEQRRVTANGRSAGAAQQEERRNGSGTAAGGDASGGLQSSLPAGAACAGTGHSMQLPGAPPVANISTSAAAADGADGCTAARRGSTAYSVATPTAVDAAAALMSGSGSTASLPAVLAAHLGAGSDYAGSAPDSPCAAAGPPRHSLRPMPPLRPTTWLKDDSLRTASLQNMAKRGSRVAPLPPLMGVLSAPAPDSSTAGGSPP</sequence>
<evidence type="ECO:0008006" key="4">
    <source>
        <dbReference type="Google" id="ProtNLM"/>
    </source>
</evidence>
<dbReference type="GO" id="GO:0004806">
    <property type="term" value="F:triacylglycerol lipase activity"/>
    <property type="evidence" value="ECO:0000318"/>
    <property type="project" value="GO_Central"/>
</dbReference>
<feature type="region of interest" description="Disordered" evidence="1">
    <location>
        <begin position="564"/>
        <end position="594"/>
    </location>
</feature>
<dbReference type="PANTHER" id="PTHR12406">
    <property type="entry name" value="CALCIUM-INDEPENDENT PHOSPHOLIPASE A2 IPLA2 -RELATED"/>
    <property type="match status" value="1"/>
</dbReference>
<gene>
    <name evidence="2" type="ORF">CHLRE_03g175100v5</name>
</gene>
<dbReference type="GO" id="GO:0055088">
    <property type="term" value="P:lipid homeostasis"/>
    <property type="evidence" value="ECO:0000318"/>
    <property type="project" value="GO_Central"/>
</dbReference>
<dbReference type="EMBL" id="CM008964">
    <property type="protein sequence ID" value="PNW85182.1"/>
    <property type="molecule type" value="Genomic_DNA"/>
</dbReference>
<dbReference type="InterPro" id="IPR033562">
    <property type="entry name" value="PLPL"/>
</dbReference>
<dbReference type="SUPFAM" id="SSF52151">
    <property type="entry name" value="FabD/lysophospholipase-like"/>
    <property type="match status" value="1"/>
</dbReference>
<dbReference type="KEGG" id="cre:CHLRE_03g175100v5"/>
<dbReference type="InParanoid" id="A0A2K3DXB5"/>
<dbReference type="GO" id="GO:0016020">
    <property type="term" value="C:membrane"/>
    <property type="evidence" value="ECO:0000318"/>
    <property type="project" value="GO_Central"/>
</dbReference>
<evidence type="ECO:0000313" key="2">
    <source>
        <dbReference type="EMBL" id="PNW85182.1"/>
    </source>
</evidence>
<accession>A0A2K3DXB5</accession>
<feature type="compositionally biased region" description="Polar residues" evidence="1">
    <location>
        <begin position="585"/>
        <end position="594"/>
    </location>
</feature>
<dbReference type="OrthoDB" id="434092at2759"/>
<organism evidence="2 3">
    <name type="scientific">Chlamydomonas reinhardtii</name>
    <name type="common">Chlamydomonas smithii</name>
    <dbReference type="NCBI Taxonomy" id="3055"/>
    <lineage>
        <taxon>Eukaryota</taxon>
        <taxon>Viridiplantae</taxon>
        <taxon>Chlorophyta</taxon>
        <taxon>core chlorophytes</taxon>
        <taxon>Chlorophyceae</taxon>
        <taxon>CS clade</taxon>
        <taxon>Chlamydomonadales</taxon>
        <taxon>Chlamydomonadaceae</taxon>
        <taxon>Chlamydomonas</taxon>
    </lineage>
</organism>
<dbReference type="Proteomes" id="UP000006906">
    <property type="component" value="Chromosome 3"/>
</dbReference>
<feature type="region of interest" description="Disordered" evidence="1">
    <location>
        <begin position="386"/>
        <end position="429"/>
    </location>
</feature>
<feature type="compositionally biased region" description="Basic and acidic residues" evidence="1">
    <location>
        <begin position="388"/>
        <end position="397"/>
    </location>
</feature>
<dbReference type="GeneID" id="5728870"/>
<name>A0A2K3DXB5_CHLRE</name>
<dbReference type="Gramene" id="PNW85182">
    <property type="protein sequence ID" value="PNW85182"/>
    <property type="gene ID" value="CHLRE_03g175100v5"/>
</dbReference>
<protein>
    <recommendedName>
        <fullName evidence="4">PNPLA domain-containing protein</fullName>
    </recommendedName>
</protein>
<keyword evidence="3" id="KW-1185">Reference proteome</keyword>
<evidence type="ECO:0000313" key="3">
    <source>
        <dbReference type="Proteomes" id="UP000006906"/>
    </source>
</evidence>
<dbReference type="RefSeq" id="XP_001703448.2">
    <property type="nucleotide sequence ID" value="XM_001703396.3"/>
</dbReference>
<dbReference type="PaxDb" id="3055-EDP06130"/>
<dbReference type="GO" id="GO:0005811">
    <property type="term" value="C:lipid droplet"/>
    <property type="evidence" value="ECO:0000318"/>
    <property type="project" value="GO_Central"/>
</dbReference>
<feature type="region of interest" description="Disordered" evidence="1">
    <location>
        <begin position="522"/>
        <end position="548"/>
    </location>
</feature>